<feature type="transmembrane region" description="Helical" evidence="1">
    <location>
        <begin position="81"/>
        <end position="98"/>
    </location>
</feature>
<evidence type="ECO:0000313" key="3">
    <source>
        <dbReference type="Proteomes" id="UP000832011"/>
    </source>
</evidence>
<name>A0ABY4E5F3_9NEIS</name>
<dbReference type="Proteomes" id="UP000832011">
    <property type="component" value="Chromosome"/>
</dbReference>
<accession>A0ABY4E5F3</accession>
<evidence type="ECO:0000256" key="1">
    <source>
        <dbReference type="SAM" id="Phobius"/>
    </source>
</evidence>
<keyword evidence="1" id="KW-1133">Transmembrane helix</keyword>
<reference evidence="2 3" key="1">
    <citation type="journal article" date="2022" name="Res Sq">
        <title>Evolution of multicellular longitudinally dividing oral cavity symbionts (Neisseriaceae).</title>
        <authorList>
            <person name="Nyongesa S."/>
            <person name="Weber P."/>
            <person name="Bernet E."/>
            <person name="Pullido F."/>
            <person name="Nieckarz M."/>
            <person name="Delaby M."/>
            <person name="Nieves C."/>
            <person name="Viehboeck T."/>
            <person name="Krause N."/>
            <person name="Rivera-Millot A."/>
            <person name="Nakamura A."/>
            <person name="Vischer N."/>
            <person name="VanNieuwenhze M."/>
            <person name="Brun Y."/>
            <person name="Cava F."/>
            <person name="Bulgheresi S."/>
            <person name="Veyrier F."/>
        </authorList>
    </citation>
    <scope>NUCLEOTIDE SEQUENCE [LARGE SCALE GENOMIC DNA]</scope>
    <source>
        <strain evidence="2 3">SN4</strain>
    </source>
</reference>
<keyword evidence="3" id="KW-1185">Reference proteome</keyword>
<dbReference type="EMBL" id="CP091511">
    <property type="protein sequence ID" value="UOO90998.1"/>
    <property type="molecule type" value="Genomic_DNA"/>
</dbReference>
<sequence length="100" mass="11577">MNPRQLYVLKMASMFFGSLILSYLFTGSVFSLFSALSLLVTGGMSVWWWRLNGREQQQEPTEVAIPTVYQYTPREKSWLKGFYIFAGVMLLLIVWIQLGK</sequence>
<dbReference type="RefSeq" id="WP_058305229.1">
    <property type="nucleotide sequence ID" value="NZ_CABKVG010000006.1"/>
</dbReference>
<feature type="transmembrane region" description="Helical" evidence="1">
    <location>
        <begin position="31"/>
        <end position="49"/>
    </location>
</feature>
<proteinExistence type="predicted"/>
<organism evidence="2 3">
    <name type="scientific">Vitreoscilla massiliensis</name>
    <dbReference type="NCBI Taxonomy" id="1689272"/>
    <lineage>
        <taxon>Bacteria</taxon>
        <taxon>Pseudomonadati</taxon>
        <taxon>Pseudomonadota</taxon>
        <taxon>Betaproteobacteria</taxon>
        <taxon>Neisseriales</taxon>
        <taxon>Neisseriaceae</taxon>
        <taxon>Vitreoscilla</taxon>
    </lineage>
</organism>
<gene>
    <name evidence="2" type="ORF">LVJ82_08555</name>
</gene>
<protein>
    <submittedName>
        <fullName evidence="2">Uncharacterized protein</fullName>
    </submittedName>
</protein>
<keyword evidence="1" id="KW-0812">Transmembrane</keyword>
<keyword evidence="1" id="KW-0472">Membrane</keyword>
<evidence type="ECO:0000313" key="2">
    <source>
        <dbReference type="EMBL" id="UOO90998.1"/>
    </source>
</evidence>